<dbReference type="AlphaFoldDB" id="A0A2Z4FLX4"/>
<evidence type="ECO:0000313" key="6">
    <source>
        <dbReference type="EMBL" id="AWV90007.1"/>
    </source>
</evidence>
<protein>
    <submittedName>
        <fullName evidence="6">Uncharacterized protein</fullName>
    </submittedName>
</protein>
<feature type="region of interest" description="Disordered" evidence="4">
    <location>
        <begin position="158"/>
        <end position="187"/>
    </location>
</feature>
<feature type="repeat" description="TPR" evidence="3">
    <location>
        <begin position="930"/>
        <end position="963"/>
    </location>
</feature>
<dbReference type="Proteomes" id="UP000249799">
    <property type="component" value="Chromosome"/>
</dbReference>
<proteinExistence type="predicted"/>
<dbReference type="Gene3D" id="1.25.40.10">
    <property type="entry name" value="Tetratricopeptide repeat domain"/>
    <property type="match status" value="3"/>
</dbReference>
<evidence type="ECO:0000256" key="1">
    <source>
        <dbReference type="ARBA" id="ARBA00022737"/>
    </source>
</evidence>
<dbReference type="SMART" id="SM00028">
    <property type="entry name" value="TPR"/>
    <property type="match status" value="7"/>
</dbReference>
<sequence length="1035" mass="111866">MLIEGLKRHPGEQTALALLCEIYIDDIDSSGLEYELSRVLVAQPDAEAYFAQVLDALRERQKMTMGRELIRAAGAEGLKVTWPPPRVVLPPEPEPEPEALAEPEPPGAPASTLEPADAGAAPDVTEHEKLTPLDDDELPASATHPREESFADFARLSPEAPARETDPSAATITANRPRTPDKAKPQPRRRKNVFVLIVLLLCVGGGALLWWKAAPPSLGVGALDSAIEMSDPALKASSTAIFGEAGANSKDERVSERRAFVAAVYAADWGEASAAVSTRETAWGLATSATSWALRGEFEKALSESARLERQYPGALPTHWARGFVAESRGQFAEALSHYLAGQAQYPKFAPFLSAQLRIALRQARPAQAQKLQDALGALSPDNPYNHLEIKLPTLSDFEGGTSEDAEETKSGVLPVARPQFVLAMQHLEQALNATRKGDWPGAREAAEASLKADAELGPALLVAAILRAGDLDISRADAAWARLAKTPGLSEDYRWFLQIAAPRSFSAAGRPDLGYKYAVQLKALGKVDPRELTEFNKALAPSKVGKKKAEGARSVAPKVTGLPESVMPLLSVENQLQDQPLAAEAILARAEVLTQLGLTRAAAESLELLDGVPDAQEKRAQMRVSIAIRDGELRQARALAASIKYSPLGDGARAQVAYYSGNYEDAIVLAGRALEHTQSVDISRALVLSHLSLGHGRLAGSLLTATPVAPLQRGAFRALTMRVERGGLANNVETHRADDAIFEGFLAVEPTSVERLVDLANHAFWRKDFKQARGLAEQALRLADSDPAAHWVMGLVEHISSQESAADRHFRAAWRRDPSDPLLLIEMGRIYLGMGKAKSAQGAFYRALLRDRRSTVALNGLGSAYLEFSRRTGVRDLSRILEGYQGESQYLAQSVETLRWLAILSGARDGKEAGHEYLQQAVALIGESADLLIELAQFHAARGETEEARKLFARVLEKDSTRADARIGLARMALKAGDKTKAAAQLRRYLRFAPAGEDAEWARETLERLQGEGGEKGDEHGTPSPATDDPPAPE</sequence>
<reference evidence="6 7" key="1">
    <citation type="submission" date="2018-06" db="EMBL/GenBank/DDBJ databases">
        <title>Lujinxingia sediminis gen. nov. sp. nov., a new facultative anaerobic member of the class Deltaproteobacteria, and proposal of Lujinxingaceae fam. nov.</title>
        <authorList>
            <person name="Guo L.-Y."/>
            <person name="Li C.-M."/>
            <person name="Wang S."/>
            <person name="Du Z.-J."/>
        </authorList>
    </citation>
    <scope>NUCLEOTIDE SEQUENCE [LARGE SCALE GENOMIC DNA]</scope>
    <source>
        <strain evidence="6 7">FA350</strain>
    </source>
</reference>
<feature type="compositionally biased region" description="Pro residues" evidence="4">
    <location>
        <begin position="82"/>
        <end position="92"/>
    </location>
</feature>
<evidence type="ECO:0000256" key="3">
    <source>
        <dbReference type="PROSITE-ProRule" id="PRU00339"/>
    </source>
</evidence>
<dbReference type="EMBL" id="CP030032">
    <property type="protein sequence ID" value="AWV90007.1"/>
    <property type="molecule type" value="Genomic_DNA"/>
</dbReference>
<feature type="region of interest" description="Disordered" evidence="4">
    <location>
        <begin position="81"/>
        <end position="121"/>
    </location>
</feature>
<dbReference type="PANTHER" id="PTHR45586:SF1">
    <property type="entry name" value="LIPOPOLYSACCHARIDE ASSEMBLY PROTEIN B"/>
    <property type="match status" value="1"/>
</dbReference>
<dbReference type="PROSITE" id="PS50005">
    <property type="entry name" value="TPR"/>
    <property type="match status" value="1"/>
</dbReference>
<dbReference type="OrthoDB" id="5478486at2"/>
<feature type="region of interest" description="Disordered" evidence="4">
    <location>
        <begin position="1002"/>
        <end position="1035"/>
    </location>
</feature>
<organism evidence="6 7">
    <name type="scientific">Bradymonas sediminis</name>
    <dbReference type="NCBI Taxonomy" id="1548548"/>
    <lineage>
        <taxon>Bacteria</taxon>
        <taxon>Deltaproteobacteria</taxon>
        <taxon>Bradymonadales</taxon>
        <taxon>Bradymonadaceae</taxon>
        <taxon>Bradymonas</taxon>
    </lineage>
</organism>
<evidence type="ECO:0000313" key="7">
    <source>
        <dbReference type="Proteomes" id="UP000249799"/>
    </source>
</evidence>
<evidence type="ECO:0000256" key="5">
    <source>
        <dbReference type="SAM" id="Phobius"/>
    </source>
</evidence>
<evidence type="ECO:0000256" key="2">
    <source>
        <dbReference type="ARBA" id="ARBA00022803"/>
    </source>
</evidence>
<evidence type="ECO:0000256" key="4">
    <source>
        <dbReference type="SAM" id="MobiDB-lite"/>
    </source>
</evidence>
<name>A0A2Z4FLX4_9DELT</name>
<feature type="transmembrane region" description="Helical" evidence="5">
    <location>
        <begin position="192"/>
        <end position="211"/>
    </location>
</feature>
<dbReference type="SUPFAM" id="SSF48452">
    <property type="entry name" value="TPR-like"/>
    <property type="match status" value="2"/>
</dbReference>
<keyword evidence="7" id="KW-1185">Reference proteome</keyword>
<dbReference type="InterPro" id="IPR011990">
    <property type="entry name" value="TPR-like_helical_dom_sf"/>
</dbReference>
<dbReference type="KEGG" id="bsed:DN745_11920"/>
<dbReference type="InterPro" id="IPR019734">
    <property type="entry name" value="TPR_rpt"/>
</dbReference>
<feature type="compositionally biased region" description="Basic and acidic residues" evidence="4">
    <location>
        <begin position="1002"/>
        <end position="1022"/>
    </location>
</feature>
<accession>A0A2Z4FLX4</accession>
<gene>
    <name evidence="6" type="ORF">DN745_11920</name>
</gene>
<dbReference type="PANTHER" id="PTHR45586">
    <property type="entry name" value="TPR REPEAT-CONTAINING PROTEIN PA4667"/>
    <property type="match status" value="1"/>
</dbReference>
<keyword evidence="1" id="KW-0677">Repeat</keyword>
<keyword evidence="5" id="KW-1133">Transmembrane helix</keyword>
<dbReference type="Pfam" id="PF14559">
    <property type="entry name" value="TPR_19"/>
    <property type="match status" value="1"/>
</dbReference>
<keyword evidence="2 3" id="KW-0802">TPR repeat</keyword>
<dbReference type="InterPro" id="IPR051012">
    <property type="entry name" value="CellSynth/LPSAsmb/PSIAsmb"/>
</dbReference>
<keyword evidence="5" id="KW-0812">Transmembrane</keyword>
<keyword evidence="5" id="KW-0472">Membrane</keyword>